<evidence type="ECO:0000259" key="11">
    <source>
        <dbReference type="Pfam" id="PF12706"/>
    </source>
</evidence>
<dbReference type="FunFam" id="3.60.15.10:FF:000002">
    <property type="entry name" value="Ribonuclease Z"/>
    <property type="match status" value="1"/>
</dbReference>
<keyword evidence="4 10" id="KW-0540">Nuclease</keyword>
<feature type="binding site" evidence="10">
    <location>
        <position position="68"/>
    </location>
    <ligand>
        <name>Zn(2+)</name>
        <dbReference type="ChEBI" id="CHEBI:29105"/>
        <label>2</label>
        <note>catalytic</note>
    </ligand>
</feature>
<evidence type="ECO:0000256" key="1">
    <source>
        <dbReference type="ARBA" id="ARBA00011738"/>
    </source>
</evidence>
<evidence type="ECO:0000256" key="4">
    <source>
        <dbReference type="ARBA" id="ARBA00022722"/>
    </source>
</evidence>
<comment type="caution">
    <text evidence="12">The sequence shown here is derived from an EMBL/GenBank/DDBJ whole genome shotgun (WGS) entry which is preliminary data.</text>
</comment>
<dbReference type="AlphaFoldDB" id="A0A917G9Q7"/>
<dbReference type="HAMAP" id="MF_01818">
    <property type="entry name" value="RNase_Z_BN"/>
    <property type="match status" value="1"/>
</dbReference>
<comment type="catalytic activity">
    <reaction evidence="10">
        <text>Endonucleolytic cleavage of RNA, removing extra 3' nucleotides from tRNA precursor, generating 3' termini of tRNAs. A 3'-hydroxy group is left at the tRNA terminus and a 5'-phosphoryl group is left at the trailer molecule.</text>
        <dbReference type="EC" id="3.1.26.11"/>
    </reaction>
</comment>
<dbReference type="EC" id="3.1.26.11" evidence="2 10"/>
<gene>
    <name evidence="10 12" type="primary">rnz</name>
    <name evidence="12" type="ORF">GCM10007425_27950</name>
</gene>
<dbReference type="NCBIfam" id="TIGR02651">
    <property type="entry name" value="RNase_Z"/>
    <property type="match status" value="1"/>
</dbReference>
<evidence type="ECO:0000313" key="13">
    <source>
        <dbReference type="Proteomes" id="UP000616608"/>
    </source>
</evidence>
<dbReference type="SUPFAM" id="SSF56281">
    <property type="entry name" value="Metallo-hydrolase/oxidoreductase"/>
    <property type="match status" value="1"/>
</dbReference>
<evidence type="ECO:0000256" key="9">
    <source>
        <dbReference type="ARBA" id="ARBA00057812"/>
    </source>
</evidence>
<dbReference type="Pfam" id="PF23023">
    <property type="entry name" value="Anti-Pycsar_Apyc1"/>
    <property type="match status" value="1"/>
</dbReference>
<feature type="binding site" evidence="10">
    <location>
        <position position="210"/>
    </location>
    <ligand>
        <name>Zn(2+)</name>
        <dbReference type="ChEBI" id="CHEBI:29105"/>
        <label>2</label>
        <note>catalytic</note>
    </ligand>
</feature>
<dbReference type="RefSeq" id="WP_188615685.1">
    <property type="nucleotide sequence ID" value="NZ_BMJT01000011.1"/>
</dbReference>
<dbReference type="GO" id="GO:0008270">
    <property type="term" value="F:zinc ion binding"/>
    <property type="evidence" value="ECO:0007669"/>
    <property type="project" value="UniProtKB-UniRule"/>
</dbReference>
<feature type="binding site" evidence="10">
    <location>
        <position position="67"/>
    </location>
    <ligand>
        <name>Zn(2+)</name>
        <dbReference type="ChEBI" id="CHEBI:29105"/>
        <label>2</label>
        <note>catalytic</note>
    </ligand>
</feature>
<dbReference type="InterPro" id="IPR036866">
    <property type="entry name" value="RibonucZ/Hydroxyglut_hydro"/>
</dbReference>
<dbReference type="Pfam" id="PF12706">
    <property type="entry name" value="Lactamase_B_2"/>
    <property type="match status" value="1"/>
</dbReference>
<keyword evidence="3 10" id="KW-0819">tRNA processing</keyword>
<dbReference type="InterPro" id="IPR013471">
    <property type="entry name" value="RNase_Z/BN"/>
</dbReference>
<dbReference type="GO" id="GO:0042802">
    <property type="term" value="F:identical protein binding"/>
    <property type="evidence" value="ECO:0007669"/>
    <property type="project" value="UniProtKB-ARBA"/>
</dbReference>
<feature type="domain" description="Metallo-beta-lactamase" evidence="11">
    <location>
        <begin position="207"/>
        <end position="269"/>
    </location>
</feature>
<comment type="similarity">
    <text evidence="10">Belongs to the RNase Z family.</text>
</comment>
<evidence type="ECO:0000256" key="6">
    <source>
        <dbReference type="ARBA" id="ARBA00022759"/>
    </source>
</evidence>
<dbReference type="InterPro" id="IPR001279">
    <property type="entry name" value="Metallo-B-lactamas"/>
</dbReference>
<dbReference type="NCBIfam" id="NF000801">
    <property type="entry name" value="PRK00055.1-3"/>
    <property type="match status" value="1"/>
</dbReference>
<feature type="active site" description="Proton acceptor" evidence="10">
    <location>
        <position position="67"/>
    </location>
</feature>
<evidence type="ECO:0000256" key="3">
    <source>
        <dbReference type="ARBA" id="ARBA00022694"/>
    </source>
</evidence>
<evidence type="ECO:0000256" key="2">
    <source>
        <dbReference type="ARBA" id="ARBA00012477"/>
    </source>
</evidence>
<evidence type="ECO:0000256" key="7">
    <source>
        <dbReference type="ARBA" id="ARBA00022801"/>
    </source>
</evidence>
<evidence type="ECO:0000256" key="10">
    <source>
        <dbReference type="HAMAP-Rule" id="MF_01818"/>
    </source>
</evidence>
<feature type="binding site" evidence="10">
    <location>
        <position position="63"/>
    </location>
    <ligand>
        <name>Zn(2+)</name>
        <dbReference type="ChEBI" id="CHEBI:29105"/>
        <label>1</label>
        <note>catalytic</note>
    </ligand>
</feature>
<dbReference type="EMBL" id="BMJT01000011">
    <property type="protein sequence ID" value="GGG31711.1"/>
    <property type="molecule type" value="Genomic_DNA"/>
</dbReference>
<keyword evidence="6 10" id="KW-0255">Endonuclease</keyword>
<feature type="binding site" evidence="10">
    <location>
        <position position="65"/>
    </location>
    <ligand>
        <name>Zn(2+)</name>
        <dbReference type="ChEBI" id="CHEBI:29105"/>
        <label>1</label>
        <note>catalytic</note>
    </ligand>
</feature>
<keyword evidence="5 10" id="KW-0479">Metal-binding</keyword>
<comment type="cofactor">
    <cofactor evidence="10">
        <name>Zn(2+)</name>
        <dbReference type="ChEBI" id="CHEBI:29105"/>
    </cofactor>
    <text evidence="10">Binds 2 Zn(2+) ions.</text>
</comment>
<feature type="binding site" evidence="10">
    <location>
        <position position="140"/>
    </location>
    <ligand>
        <name>Zn(2+)</name>
        <dbReference type="ChEBI" id="CHEBI:29105"/>
        <label>1</label>
        <note>catalytic</note>
    </ligand>
</feature>
<proteinExistence type="inferred from homology"/>
<feature type="binding site" evidence="10">
    <location>
        <position position="210"/>
    </location>
    <ligand>
        <name>Zn(2+)</name>
        <dbReference type="ChEBI" id="CHEBI:29105"/>
        <label>1</label>
        <note>catalytic</note>
    </ligand>
</feature>
<comment type="function">
    <text evidence="9 10">Zinc phosphodiesterase, which displays some tRNA 3'-processing endonuclease activity. Probably involved in tRNA maturation, by removing a 3'-trailer from precursor tRNA.</text>
</comment>
<name>A0A917G9Q7_9BACI</name>
<keyword evidence="8 10" id="KW-0862">Zinc</keyword>
<evidence type="ECO:0000256" key="8">
    <source>
        <dbReference type="ARBA" id="ARBA00022833"/>
    </source>
</evidence>
<dbReference type="PANTHER" id="PTHR46018:SF2">
    <property type="entry name" value="ZINC PHOSPHODIESTERASE ELAC PROTEIN 1"/>
    <property type="match status" value="1"/>
</dbReference>
<evidence type="ECO:0000313" key="12">
    <source>
        <dbReference type="EMBL" id="GGG31711.1"/>
    </source>
</evidence>
<keyword evidence="13" id="KW-1185">Reference proteome</keyword>
<keyword evidence="7 10" id="KW-0378">Hydrolase</keyword>
<comment type="subunit">
    <text evidence="1 10">Homodimer.</text>
</comment>
<feature type="binding site" evidence="10">
    <location>
        <position position="268"/>
    </location>
    <ligand>
        <name>Zn(2+)</name>
        <dbReference type="ChEBI" id="CHEBI:29105"/>
        <label>2</label>
        <note>catalytic</note>
    </ligand>
</feature>
<accession>A0A917G9Q7</accession>
<dbReference type="Gene3D" id="3.60.15.10">
    <property type="entry name" value="Ribonuclease Z/Hydroxyacylglutathione hydrolase-like"/>
    <property type="match status" value="1"/>
</dbReference>
<dbReference type="PANTHER" id="PTHR46018">
    <property type="entry name" value="ZINC PHOSPHODIESTERASE ELAC PROTEIN 1"/>
    <property type="match status" value="1"/>
</dbReference>
<dbReference type="Proteomes" id="UP000616608">
    <property type="component" value="Unassembled WGS sequence"/>
</dbReference>
<evidence type="ECO:0000256" key="5">
    <source>
        <dbReference type="ARBA" id="ARBA00022723"/>
    </source>
</evidence>
<protein>
    <recommendedName>
        <fullName evidence="2 10">Ribonuclease Z</fullName>
        <shortName evidence="10">RNase Z</shortName>
        <ecNumber evidence="2 10">3.1.26.11</ecNumber>
    </recommendedName>
    <alternativeName>
        <fullName evidence="10">tRNA 3 endonuclease</fullName>
    </alternativeName>
    <alternativeName>
        <fullName evidence="10">tRNase Z</fullName>
    </alternativeName>
</protein>
<reference evidence="12" key="1">
    <citation type="journal article" date="2014" name="Int. J. Syst. Evol. Microbiol.">
        <title>Complete genome sequence of Corynebacterium casei LMG S-19264T (=DSM 44701T), isolated from a smear-ripened cheese.</title>
        <authorList>
            <consortium name="US DOE Joint Genome Institute (JGI-PGF)"/>
            <person name="Walter F."/>
            <person name="Albersmeier A."/>
            <person name="Kalinowski J."/>
            <person name="Ruckert C."/>
        </authorList>
    </citation>
    <scope>NUCLEOTIDE SEQUENCE</scope>
    <source>
        <strain evidence="12">CGMCC 1.15760</strain>
    </source>
</reference>
<dbReference type="GO" id="GO:0042781">
    <property type="term" value="F:3'-tRNA processing endoribonuclease activity"/>
    <property type="evidence" value="ECO:0007669"/>
    <property type="project" value="UniProtKB-UniRule"/>
</dbReference>
<sequence>MELHFLGTGAGMPSKERNTTAIVLKLLDEIGELWLFDCGEATQHQILHTHLKPRKITKIFITHMHGDHIFGLPGLLSSRSFQSGEETLTIYGPKGIAQFVEMALTLSQTHVTYPISYVEVTDGVIYEDEQFIVEVASLAHVIPCYGYRVTQKPLPGALQIDKALALGVPKGPLLGRLKNGESVQVGERTITSKDVVGEPKLGAIVTILGDTSYTDNAINLAKDATVLVHEATFLHDLQPHARKFGHATAQEAAQVAQQAGVDQLILTHISSRYLAHEMPLLKAEASAIFPQVTIAHDQLVYPIK</sequence>
<dbReference type="CDD" id="cd07717">
    <property type="entry name" value="RNaseZ_ZiPD-like_MBL-fold"/>
    <property type="match status" value="1"/>
</dbReference>
<reference evidence="12" key="2">
    <citation type="submission" date="2020-09" db="EMBL/GenBank/DDBJ databases">
        <authorList>
            <person name="Sun Q."/>
            <person name="Zhou Y."/>
        </authorList>
    </citation>
    <scope>NUCLEOTIDE SEQUENCE</scope>
    <source>
        <strain evidence="12">CGMCC 1.15760</strain>
    </source>
</reference>
<organism evidence="12 13">
    <name type="scientific">Lysinibacillus alkalisoli</name>
    <dbReference type="NCBI Taxonomy" id="1911548"/>
    <lineage>
        <taxon>Bacteria</taxon>
        <taxon>Bacillati</taxon>
        <taxon>Bacillota</taxon>
        <taxon>Bacilli</taxon>
        <taxon>Bacillales</taxon>
        <taxon>Bacillaceae</taxon>
        <taxon>Lysinibacillus</taxon>
    </lineage>
</organism>